<dbReference type="PANTHER" id="PTHR10815">
    <property type="entry name" value="METHYLATED-DNA--PROTEIN-CYSTEINE METHYLTRANSFERASE"/>
    <property type="match status" value="1"/>
</dbReference>
<evidence type="ECO:0000256" key="8">
    <source>
        <dbReference type="ARBA" id="ARBA00023204"/>
    </source>
</evidence>
<evidence type="ECO:0000256" key="7">
    <source>
        <dbReference type="ARBA" id="ARBA00022763"/>
    </source>
</evidence>
<keyword evidence="5" id="KW-0489">Methyltransferase</keyword>
<reference evidence="13 14" key="1">
    <citation type="submission" date="2017-08" db="EMBL/GenBank/DDBJ databases">
        <title>Acidophilic green algal genome provides insights into adaptation to an acidic environment.</title>
        <authorList>
            <person name="Hirooka S."/>
            <person name="Hirose Y."/>
            <person name="Kanesaki Y."/>
            <person name="Higuchi S."/>
            <person name="Fujiwara T."/>
            <person name="Onuma R."/>
            <person name="Era A."/>
            <person name="Ohbayashi R."/>
            <person name="Uzuka A."/>
            <person name="Nozaki H."/>
            <person name="Yoshikawa H."/>
            <person name="Miyagishima S.Y."/>
        </authorList>
    </citation>
    <scope>NUCLEOTIDE SEQUENCE [LARGE SCALE GENOMIC DNA]</scope>
    <source>
        <strain evidence="13 14">NIES-2499</strain>
    </source>
</reference>
<evidence type="ECO:0000313" key="13">
    <source>
        <dbReference type="EMBL" id="GAX83630.1"/>
    </source>
</evidence>
<keyword evidence="14" id="KW-1185">Reference proteome</keyword>
<dbReference type="Proteomes" id="UP000232323">
    <property type="component" value="Unassembled WGS sequence"/>
</dbReference>
<comment type="caution">
    <text evidence="13">The sequence shown here is derived from an EMBL/GenBank/DDBJ whole genome shotgun (WGS) entry which is preliminary data.</text>
</comment>
<name>A0A250XLG9_9CHLO</name>
<dbReference type="NCBIfam" id="TIGR00589">
    <property type="entry name" value="ogt"/>
    <property type="match status" value="1"/>
</dbReference>
<dbReference type="Gene3D" id="1.10.10.10">
    <property type="entry name" value="Winged helix-like DNA-binding domain superfamily/Winged helix DNA-binding domain"/>
    <property type="match status" value="1"/>
</dbReference>
<accession>A0A250XLG9</accession>
<gene>
    <name evidence="13" type="ORF">CEUSTIGMA_g11054.t1</name>
</gene>
<dbReference type="GO" id="GO:0032259">
    <property type="term" value="P:methylation"/>
    <property type="evidence" value="ECO:0007669"/>
    <property type="project" value="UniProtKB-KW"/>
</dbReference>
<dbReference type="PROSITE" id="PS00374">
    <property type="entry name" value="MGMT"/>
    <property type="match status" value="1"/>
</dbReference>
<evidence type="ECO:0000259" key="12">
    <source>
        <dbReference type="Pfam" id="PF01035"/>
    </source>
</evidence>
<evidence type="ECO:0000256" key="9">
    <source>
        <dbReference type="ARBA" id="ARBA00030795"/>
    </source>
</evidence>
<dbReference type="STRING" id="1157962.A0A250XLG9"/>
<evidence type="ECO:0000256" key="10">
    <source>
        <dbReference type="ARBA" id="ARBA00031621"/>
    </source>
</evidence>
<dbReference type="PANTHER" id="PTHR10815:SF13">
    <property type="entry name" value="METHYLATED-DNA--PROTEIN-CYSTEINE METHYLTRANSFERASE"/>
    <property type="match status" value="1"/>
</dbReference>
<evidence type="ECO:0000256" key="6">
    <source>
        <dbReference type="ARBA" id="ARBA00022679"/>
    </source>
</evidence>
<dbReference type="AlphaFoldDB" id="A0A250XLG9"/>
<dbReference type="CDD" id="cd06445">
    <property type="entry name" value="ATase"/>
    <property type="match status" value="1"/>
</dbReference>
<dbReference type="InterPro" id="IPR036217">
    <property type="entry name" value="MethylDNA_cys_MeTrfase_DNAb"/>
</dbReference>
<protein>
    <recommendedName>
        <fullName evidence="4">Methylated-DNA--protein-cysteine methyltransferase</fullName>
        <ecNumber evidence="3">2.1.1.63</ecNumber>
    </recommendedName>
    <alternativeName>
        <fullName evidence="9">6-O-methylguanine-DNA methyltransferase</fullName>
    </alternativeName>
    <alternativeName>
        <fullName evidence="10">O-6-methylguanine-DNA-alkyltransferase</fullName>
    </alternativeName>
</protein>
<sequence>MKKTDREPTHFEKRLYEVCKKIPKGKVSTYGTLANVLKSSARAVGQGMRRNPFAPEVPCHRVVASNLEIGGFSGSWGTENSNVCRKKAMLEAEGVIFYGFKVSSDKFVVSPEILKID</sequence>
<dbReference type="GO" id="GO:0006281">
    <property type="term" value="P:DNA repair"/>
    <property type="evidence" value="ECO:0007669"/>
    <property type="project" value="UniProtKB-KW"/>
</dbReference>
<evidence type="ECO:0000313" key="14">
    <source>
        <dbReference type="Proteomes" id="UP000232323"/>
    </source>
</evidence>
<dbReference type="OrthoDB" id="1907495at2759"/>
<feature type="domain" description="Methylated-DNA-[protein]-cysteine S-methyltransferase DNA binding" evidence="12">
    <location>
        <begin position="11"/>
        <end position="95"/>
    </location>
</feature>
<evidence type="ECO:0000256" key="5">
    <source>
        <dbReference type="ARBA" id="ARBA00022603"/>
    </source>
</evidence>
<comment type="similarity">
    <text evidence="2">Belongs to the MGMT family.</text>
</comment>
<keyword evidence="8" id="KW-0234">DNA repair</keyword>
<evidence type="ECO:0000256" key="1">
    <source>
        <dbReference type="ARBA" id="ARBA00001286"/>
    </source>
</evidence>
<dbReference type="Pfam" id="PF01035">
    <property type="entry name" value="DNA_binding_1"/>
    <property type="match status" value="1"/>
</dbReference>
<comment type="catalytic activity">
    <reaction evidence="1">
        <text>a 4-O-methyl-thymidine in DNA + L-cysteinyl-[protein] = a thymidine in DNA + S-methyl-L-cysteinyl-[protein]</text>
        <dbReference type="Rhea" id="RHEA:53428"/>
        <dbReference type="Rhea" id="RHEA-COMP:10131"/>
        <dbReference type="Rhea" id="RHEA-COMP:10132"/>
        <dbReference type="Rhea" id="RHEA-COMP:13555"/>
        <dbReference type="Rhea" id="RHEA-COMP:13556"/>
        <dbReference type="ChEBI" id="CHEBI:29950"/>
        <dbReference type="ChEBI" id="CHEBI:82612"/>
        <dbReference type="ChEBI" id="CHEBI:137386"/>
        <dbReference type="ChEBI" id="CHEBI:137387"/>
        <dbReference type="EC" id="2.1.1.63"/>
    </reaction>
</comment>
<keyword evidence="7" id="KW-0227">DNA damage</keyword>
<evidence type="ECO:0000256" key="4">
    <source>
        <dbReference type="ARBA" id="ARBA00015377"/>
    </source>
</evidence>
<keyword evidence="6" id="KW-0808">Transferase</keyword>
<evidence type="ECO:0000256" key="11">
    <source>
        <dbReference type="ARBA" id="ARBA00049348"/>
    </source>
</evidence>
<dbReference type="InterPro" id="IPR036388">
    <property type="entry name" value="WH-like_DNA-bd_sf"/>
</dbReference>
<dbReference type="GO" id="GO:0003908">
    <property type="term" value="F:methylated-DNA-[protein]-cysteine S-methyltransferase activity"/>
    <property type="evidence" value="ECO:0007669"/>
    <property type="project" value="UniProtKB-EC"/>
</dbReference>
<comment type="catalytic activity">
    <reaction evidence="11">
        <text>a 6-O-methyl-2'-deoxyguanosine in DNA + L-cysteinyl-[protein] = S-methyl-L-cysteinyl-[protein] + a 2'-deoxyguanosine in DNA</text>
        <dbReference type="Rhea" id="RHEA:24000"/>
        <dbReference type="Rhea" id="RHEA-COMP:10131"/>
        <dbReference type="Rhea" id="RHEA-COMP:10132"/>
        <dbReference type="Rhea" id="RHEA-COMP:11367"/>
        <dbReference type="Rhea" id="RHEA-COMP:11368"/>
        <dbReference type="ChEBI" id="CHEBI:29950"/>
        <dbReference type="ChEBI" id="CHEBI:82612"/>
        <dbReference type="ChEBI" id="CHEBI:85445"/>
        <dbReference type="ChEBI" id="CHEBI:85448"/>
        <dbReference type="EC" id="2.1.1.63"/>
    </reaction>
</comment>
<organism evidence="13 14">
    <name type="scientific">Chlamydomonas eustigma</name>
    <dbReference type="NCBI Taxonomy" id="1157962"/>
    <lineage>
        <taxon>Eukaryota</taxon>
        <taxon>Viridiplantae</taxon>
        <taxon>Chlorophyta</taxon>
        <taxon>core chlorophytes</taxon>
        <taxon>Chlorophyceae</taxon>
        <taxon>CS clade</taxon>
        <taxon>Chlamydomonadales</taxon>
        <taxon>Chlamydomonadaceae</taxon>
        <taxon>Chlamydomonas</taxon>
    </lineage>
</organism>
<proteinExistence type="inferred from homology"/>
<evidence type="ECO:0000256" key="2">
    <source>
        <dbReference type="ARBA" id="ARBA00008711"/>
    </source>
</evidence>
<evidence type="ECO:0000256" key="3">
    <source>
        <dbReference type="ARBA" id="ARBA00011918"/>
    </source>
</evidence>
<dbReference type="SUPFAM" id="SSF46767">
    <property type="entry name" value="Methylated DNA-protein cysteine methyltransferase, C-terminal domain"/>
    <property type="match status" value="1"/>
</dbReference>
<dbReference type="InterPro" id="IPR014048">
    <property type="entry name" value="MethylDNA_cys_MeTrfase_DNA-bd"/>
</dbReference>
<dbReference type="InterPro" id="IPR001497">
    <property type="entry name" value="MethylDNA_cys_MeTrfase_AS"/>
</dbReference>
<dbReference type="EC" id="2.1.1.63" evidence="3"/>
<dbReference type="EMBL" id="BEGY01000103">
    <property type="protein sequence ID" value="GAX83630.1"/>
    <property type="molecule type" value="Genomic_DNA"/>
</dbReference>